<keyword evidence="8 9" id="KW-0325">Glycoprotein</keyword>
<comment type="subcellular location">
    <subcellularLocation>
        <location evidence="1 9">Golgi apparatus membrane</location>
        <topology evidence="1 9">Single-pass type II membrane protein</topology>
    </subcellularLocation>
</comment>
<evidence type="ECO:0000256" key="5">
    <source>
        <dbReference type="ARBA" id="ARBA00022989"/>
    </source>
</evidence>
<dbReference type="EC" id="2.8.2.-" evidence="9"/>
<keyword evidence="5 9" id="KW-1133">Transmembrane helix</keyword>
<proteinExistence type="inferred from homology"/>
<dbReference type="Proteomes" id="UP000076420">
    <property type="component" value="Unassembled WGS sequence"/>
</dbReference>
<sequence>MVCHRALTKRRLLKYGVSLAFFTLLAQVYFHKDEVKLNKHDIIQKYSKLYSPRGPLTRRPSTPPVNVQQLLESMNKRRDRVQKVCSDPDIRRKSEELSDHTLVSRMHHFVYCPVEKSASTFWRRFLYQLEFTNPMQSPFNVSVQEAYDGMTSRVKVFEKGKRLKKLLEAATKVIFVRDPFYRLFSAYVDKLLSPNPFYWELWGLPATRKYRPEKQALEGAKLCGSDVTFPEFIHLVTDELWLDESHVMPISRMCDPCGFNYTVIGKLETFTRDTRLVLAYLGLNENQVGLDRMSHDVFSDAVRDSVTDALSDSWLNMTLKCVSRTEVARRIWRKLQLRGFISWRLNFELRPEDVTTLQSGDFIDILEAAAKASAEFQDLRFQKRQALQEALKSLKSWQYDEIMRIFTADFLMFGYNSSELLGNLQNVKTTGAFDWWKDWDLSTLV</sequence>
<dbReference type="OrthoDB" id="2019940at2759"/>
<keyword evidence="6 9" id="KW-0333">Golgi apparatus</keyword>
<evidence type="ECO:0000256" key="7">
    <source>
        <dbReference type="ARBA" id="ARBA00023136"/>
    </source>
</evidence>
<dbReference type="PANTHER" id="PTHR12137:SF54">
    <property type="entry name" value="CARBOHYDRATE SULFOTRANSFERASE"/>
    <property type="match status" value="1"/>
</dbReference>
<dbReference type="InterPro" id="IPR018011">
    <property type="entry name" value="Carb_sulfotrans_8-10"/>
</dbReference>
<dbReference type="RefSeq" id="XP_013066803.2">
    <property type="nucleotide sequence ID" value="XM_013211349.2"/>
</dbReference>
<name>A0A2C9L5Z1_BIOGL</name>
<evidence type="ECO:0000256" key="4">
    <source>
        <dbReference type="ARBA" id="ARBA00022692"/>
    </source>
</evidence>
<comment type="similarity">
    <text evidence="2 9">Belongs to the sulfotransferase 2 family.</text>
</comment>
<evidence type="ECO:0000256" key="8">
    <source>
        <dbReference type="ARBA" id="ARBA00023180"/>
    </source>
</evidence>
<keyword evidence="7 9" id="KW-0472">Membrane</keyword>
<evidence type="ECO:0000313" key="11">
    <source>
        <dbReference type="Proteomes" id="UP000076420"/>
    </source>
</evidence>
<evidence type="ECO:0000256" key="6">
    <source>
        <dbReference type="ARBA" id="ARBA00023034"/>
    </source>
</evidence>
<dbReference type="KEGG" id="bgt:106055183"/>
<dbReference type="AlphaFoldDB" id="A0A2C9L5Z1"/>
<dbReference type="Pfam" id="PF03567">
    <property type="entry name" value="Sulfotransfer_2"/>
    <property type="match status" value="1"/>
</dbReference>
<feature type="transmembrane region" description="Helical" evidence="9">
    <location>
        <begin position="12"/>
        <end position="30"/>
    </location>
</feature>
<keyword evidence="4 9" id="KW-0812">Transmembrane</keyword>
<dbReference type="VEuPathDB" id="VectorBase:BGLAX_028415"/>
<dbReference type="InterPro" id="IPR005331">
    <property type="entry name" value="Sulfotransferase"/>
</dbReference>
<evidence type="ECO:0000256" key="1">
    <source>
        <dbReference type="ARBA" id="ARBA00004323"/>
    </source>
</evidence>
<evidence type="ECO:0000256" key="9">
    <source>
        <dbReference type="RuleBase" id="RU364020"/>
    </source>
</evidence>
<accession>A0A2C9L5Z1</accession>
<keyword evidence="9" id="KW-0119">Carbohydrate metabolism</keyword>
<gene>
    <name evidence="10" type="primary">106055183</name>
</gene>
<dbReference type="EnsemblMetazoa" id="BGLB027308-RA">
    <property type="protein sequence ID" value="BGLB027308-PA"/>
    <property type="gene ID" value="BGLB027308"/>
</dbReference>
<reference evidence="10" key="1">
    <citation type="submission" date="2020-05" db="UniProtKB">
        <authorList>
            <consortium name="EnsemblMetazoa"/>
        </authorList>
    </citation>
    <scope>IDENTIFICATION</scope>
    <source>
        <strain evidence="10">BB02</strain>
    </source>
</reference>
<dbReference type="GO" id="GO:0000139">
    <property type="term" value="C:Golgi membrane"/>
    <property type="evidence" value="ECO:0007669"/>
    <property type="project" value="UniProtKB-SubCell"/>
</dbReference>
<evidence type="ECO:0000256" key="3">
    <source>
        <dbReference type="ARBA" id="ARBA00022679"/>
    </source>
</evidence>
<organism evidence="10 11">
    <name type="scientific">Biomphalaria glabrata</name>
    <name type="common">Bloodfluke planorb</name>
    <name type="synonym">Freshwater snail</name>
    <dbReference type="NCBI Taxonomy" id="6526"/>
    <lineage>
        <taxon>Eukaryota</taxon>
        <taxon>Metazoa</taxon>
        <taxon>Spiralia</taxon>
        <taxon>Lophotrochozoa</taxon>
        <taxon>Mollusca</taxon>
        <taxon>Gastropoda</taxon>
        <taxon>Heterobranchia</taxon>
        <taxon>Euthyneura</taxon>
        <taxon>Panpulmonata</taxon>
        <taxon>Hygrophila</taxon>
        <taxon>Lymnaeoidea</taxon>
        <taxon>Planorbidae</taxon>
        <taxon>Biomphalaria</taxon>
    </lineage>
</organism>
<evidence type="ECO:0000313" key="10">
    <source>
        <dbReference type="EnsemblMetazoa" id="BGLB027308-PA"/>
    </source>
</evidence>
<dbReference type="GO" id="GO:0008146">
    <property type="term" value="F:sulfotransferase activity"/>
    <property type="evidence" value="ECO:0007669"/>
    <property type="project" value="InterPro"/>
</dbReference>
<protein>
    <recommendedName>
        <fullName evidence="9">Carbohydrate sulfotransferase</fullName>
        <ecNumber evidence="9">2.8.2.-</ecNumber>
    </recommendedName>
</protein>
<dbReference type="PANTHER" id="PTHR12137">
    <property type="entry name" value="CARBOHYDRATE SULFOTRANSFERASE"/>
    <property type="match status" value="1"/>
</dbReference>
<keyword evidence="3 9" id="KW-0808">Transferase</keyword>
<evidence type="ECO:0000256" key="2">
    <source>
        <dbReference type="ARBA" id="ARBA00006339"/>
    </source>
</evidence>
<dbReference type="GO" id="GO:0016051">
    <property type="term" value="P:carbohydrate biosynthetic process"/>
    <property type="evidence" value="ECO:0007669"/>
    <property type="project" value="InterPro"/>
</dbReference>
<keyword evidence="9" id="KW-0735">Signal-anchor</keyword>
<dbReference type="VEuPathDB" id="VectorBase:BGLB027308"/>